<name>A0A0P1A7K2_PLAHL</name>
<dbReference type="OrthoDB" id="10263686at2759"/>
<sequence length="102" mass="11730">MKTSNPHNQLFSRRLKEVRLDMALSQKSLGILAGIDEFAASARINRYEKGVHQASIEVVRHLAKVLEVPVAYFYTEDDELASLVRLWPKLDPEKKKKILQQL</sequence>
<dbReference type="Proteomes" id="UP000054928">
    <property type="component" value="Unassembled WGS sequence"/>
</dbReference>
<dbReference type="EMBL" id="CCYD01000142">
    <property type="protein sequence ID" value="CEG36245.1"/>
    <property type="molecule type" value="Genomic_DNA"/>
</dbReference>
<dbReference type="CDD" id="cd00093">
    <property type="entry name" value="HTH_XRE"/>
    <property type="match status" value="1"/>
</dbReference>
<dbReference type="GO" id="GO:0003677">
    <property type="term" value="F:DNA binding"/>
    <property type="evidence" value="ECO:0007669"/>
    <property type="project" value="InterPro"/>
</dbReference>
<dbReference type="InterPro" id="IPR001387">
    <property type="entry name" value="Cro/C1-type_HTH"/>
</dbReference>
<dbReference type="SUPFAM" id="SSF47413">
    <property type="entry name" value="lambda repressor-like DNA-binding domains"/>
    <property type="match status" value="1"/>
</dbReference>
<reference evidence="3" key="1">
    <citation type="submission" date="2014-09" db="EMBL/GenBank/DDBJ databases">
        <authorList>
            <person name="Sharma Rahul"/>
            <person name="Thines Marco"/>
        </authorList>
    </citation>
    <scope>NUCLEOTIDE SEQUENCE [LARGE SCALE GENOMIC DNA]</scope>
</reference>
<dbReference type="Gene3D" id="1.10.260.40">
    <property type="entry name" value="lambda repressor-like DNA-binding domains"/>
    <property type="match status" value="1"/>
</dbReference>
<dbReference type="RefSeq" id="XP_024572614.1">
    <property type="nucleotide sequence ID" value="XM_024718668.1"/>
</dbReference>
<dbReference type="SMART" id="SM00530">
    <property type="entry name" value="HTH_XRE"/>
    <property type="match status" value="1"/>
</dbReference>
<feature type="domain" description="HTH cro/C1-type" evidence="1">
    <location>
        <begin position="15"/>
        <end position="73"/>
    </location>
</feature>
<evidence type="ECO:0000313" key="2">
    <source>
        <dbReference type="EMBL" id="CEG36245.1"/>
    </source>
</evidence>
<protein>
    <submittedName>
        <fullName evidence="2">Transcriptional regulator</fullName>
    </submittedName>
</protein>
<dbReference type="AlphaFoldDB" id="A0A0P1A7K2"/>
<accession>A0A0P1A7K2</accession>
<organism evidence="2 3">
    <name type="scientific">Plasmopara halstedii</name>
    <name type="common">Downy mildew of sunflower</name>
    <dbReference type="NCBI Taxonomy" id="4781"/>
    <lineage>
        <taxon>Eukaryota</taxon>
        <taxon>Sar</taxon>
        <taxon>Stramenopiles</taxon>
        <taxon>Oomycota</taxon>
        <taxon>Peronosporomycetes</taxon>
        <taxon>Peronosporales</taxon>
        <taxon>Peronosporaceae</taxon>
        <taxon>Plasmopara</taxon>
    </lineage>
</organism>
<dbReference type="PROSITE" id="PS50943">
    <property type="entry name" value="HTH_CROC1"/>
    <property type="match status" value="1"/>
</dbReference>
<keyword evidence="3" id="KW-1185">Reference proteome</keyword>
<evidence type="ECO:0000313" key="3">
    <source>
        <dbReference type="Proteomes" id="UP000054928"/>
    </source>
</evidence>
<evidence type="ECO:0000259" key="1">
    <source>
        <dbReference type="PROSITE" id="PS50943"/>
    </source>
</evidence>
<proteinExistence type="predicted"/>
<dbReference type="InterPro" id="IPR010982">
    <property type="entry name" value="Lambda_DNA-bd_dom_sf"/>
</dbReference>
<dbReference type="GeneID" id="36396406"/>